<evidence type="ECO:0000256" key="3">
    <source>
        <dbReference type="ARBA" id="ARBA00022679"/>
    </source>
</evidence>
<comment type="pathway">
    <text evidence="5">Cofactor biosynthesis; adenosylcobalamin biosynthesis; cob(II)yrinate a,c-diamide from sirohydrochlorin (anaerobic route): step 6/10.</text>
</comment>
<proteinExistence type="inferred from homology"/>
<comment type="function">
    <text evidence="5">Catalyzes the methylation of C-1 in cobalt-precorrin-5B to form cobalt-precorrin-6A.</text>
</comment>
<sequence>MPGQWDPLRLERVPFWFFHREGEQTALSTFEHYISVGRERLRCGYTTGTCAAAAARGAAELLLTGRAPALVRVDTPAGLPVDVELLEAASGPGWAACSVRKDGGDDPDATHGALIQARVERTEAPGITIDGGQGVGRVTRPGLDQPVGAAAINRVPRQMIAAQAQAALEAAGCGGGLRVVISVPQGEALAKKTFNPRLGIVGGISILGTSGIVRPMSEAALIDSLRLEQDMQAAAGVRDLLVTPGNYGETFARETLGLSMAHSCICSNYVGEAIDHAAGLGFRSLLLVGHIGKLCKVAAGVMNTHSRVADARRETLAAHTALCGGDRETVEAVFRTITTDDAIDCLDRAGLRGPVMASLARELDIQLKRRAGEGMEIEAIFFSNRFGILGRTPGAEKLAARHPAAEA</sequence>
<evidence type="ECO:0000313" key="7">
    <source>
        <dbReference type="Proteomes" id="UP000823882"/>
    </source>
</evidence>
<dbReference type="EMBL" id="DWWJ01000130">
    <property type="protein sequence ID" value="HJC41351.1"/>
    <property type="molecule type" value="Genomic_DNA"/>
</dbReference>
<dbReference type="Gene3D" id="3.30.2110.10">
    <property type="entry name" value="CbiD-like"/>
    <property type="match status" value="1"/>
</dbReference>
<evidence type="ECO:0000313" key="6">
    <source>
        <dbReference type="EMBL" id="HJC41351.1"/>
    </source>
</evidence>
<dbReference type="Proteomes" id="UP000823882">
    <property type="component" value="Unassembled WGS sequence"/>
</dbReference>
<accession>A0A9D2P160</accession>
<dbReference type="InterPro" id="IPR036074">
    <property type="entry name" value="CbiD_sf"/>
</dbReference>
<dbReference type="PANTHER" id="PTHR35863">
    <property type="entry name" value="COBALT-PRECORRIN-5B C(1)-METHYLTRANSFERASE"/>
    <property type="match status" value="1"/>
</dbReference>
<reference evidence="6" key="1">
    <citation type="journal article" date="2021" name="PeerJ">
        <title>Extensive microbial diversity within the chicken gut microbiome revealed by metagenomics and culture.</title>
        <authorList>
            <person name="Gilroy R."/>
            <person name="Ravi A."/>
            <person name="Getino M."/>
            <person name="Pursley I."/>
            <person name="Horton D.L."/>
            <person name="Alikhan N.F."/>
            <person name="Baker D."/>
            <person name="Gharbi K."/>
            <person name="Hall N."/>
            <person name="Watson M."/>
            <person name="Adriaenssens E.M."/>
            <person name="Foster-Nyarko E."/>
            <person name="Jarju S."/>
            <person name="Secka A."/>
            <person name="Antonio M."/>
            <person name="Oren A."/>
            <person name="Chaudhuri R.R."/>
            <person name="La Ragione R."/>
            <person name="Hildebrand F."/>
            <person name="Pallen M.J."/>
        </authorList>
    </citation>
    <scope>NUCLEOTIDE SEQUENCE</scope>
    <source>
        <strain evidence="6">CHK186-1790</strain>
    </source>
</reference>
<keyword evidence="3 5" id="KW-0808">Transferase</keyword>
<keyword evidence="1 5" id="KW-0169">Cobalamin biosynthesis</keyword>
<protein>
    <recommendedName>
        <fullName evidence="5">Cobalt-precorrin-5B C(1)-methyltransferase</fullName>
        <ecNumber evidence="5">2.1.1.195</ecNumber>
    </recommendedName>
    <alternativeName>
        <fullName evidence="5">Cobalt-precorrin-6A synthase</fullName>
    </alternativeName>
</protein>
<dbReference type="AlphaFoldDB" id="A0A9D2P160"/>
<evidence type="ECO:0000256" key="2">
    <source>
        <dbReference type="ARBA" id="ARBA00022603"/>
    </source>
</evidence>
<name>A0A9D2P160_9FIRM</name>
<evidence type="ECO:0000256" key="1">
    <source>
        <dbReference type="ARBA" id="ARBA00022573"/>
    </source>
</evidence>
<reference evidence="6" key="2">
    <citation type="submission" date="2021-04" db="EMBL/GenBank/DDBJ databases">
        <authorList>
            <person name="Gilroy R."/>
        </authorList>
    </citation>
    <scope>NUCLEOTIDE SEQUENCE</scope>
    <source>
        <strain evidence="6">CHK186-1790</strain>
    </source>
</reference>
<dbReference type="InterPro" id="IPR002748">
    <property type="entry name" value="CbiD"/>
</dbReference>
<comment type="similarity">
    <text evidence="5">Belongs to the CbiD family.</text>
</comment>
<gene>
    <name evidence="5 6" type="primary">cbiD</name>
    <name evidence="6" type="ORF">H9701_07350</name>
</gene>
<dbReference type="PIRSF" id="PIRSF026782">
    <property type="entry name" value="CbiD"/>
    <property type="match status" value="1"/>
</dbReference>
<keyword evidence="4 5" id="KW-0949">S-adenosyl-L-methionine</keyword>
<comment type="caution">
    <text evidence="6">The sequence shown here is derived from an EMBL/GenBank/DDBJ whole genome shotgun (WGS) entry which is preliminary data.</text>
</comment>
<keyword evidence="2 5" id="KW-0489">Methyltransferase</keyword>
<dbReference type="GO" id="GO:0019251">
    <property type="term" value="P:anaerobic cobalamin biosynthetic process"/>
    <property type="evidence" value="ECO:0007669"/>
    <property type="project" value="UniProtKB-UniRule"/>
</dbReference>
<comment type="catalytic activity">
    <reaction evidence="5">
        <text>Co-precorrin-5B + S-adenosyl-L-methionine = Co-precorrin-6A + S-adenosyl-L-homocysteine</text>
        <dbReference type="Rhea" id="RHEA:26285"/>
        <dbReference type="ChEBI" id="CHEBI:57856"/>
        <dbReference type="ChEBI" id="CHEBI:59789"/>
        <dbReference type="ChEBI" id="CHEBI:60063"/>
        <dbReference type="ChEBI" id="CHEBI:60064"/>
        <dbReference type="EC" id="2.1.1.195"/>
    </reaction>
</comment>
<dbReference type="GO" id="GO:0032259">
    <property type="term" value="P:methylation"/>
    <property type="evidence" value="ECO:0007669"/>
    <property type="project" value="UniProtKB-KW"/>
</dbReference>
<dbReference type="PANTHER" id="PTHR35863:SF1">
    <property type="entry name" value="COBALT-PRECORRIN-5B C(1)-METHYLTRANSFERASE"/>
    <property type="match status" value="1"/>
</dbReference>
<evidence type="ECO:0000256" key="4">
    <source>
        <dbReference type="ARBA" id="ARBA00022691"/>
    </source>
</evidence>
<dbReference type="HAMAP" id="MF_00787">
    <property type="entry name" value="CbiD"/>
    <property type="match status" value="1"/>
</dbReference>
<dbReference type="NCBIfam" id="TIGR00312">
    <property type="entry name" value="cbiD"/>
    <property type="match status" value="1"/>
</dbReference>
<dbReference type="Pfam" id="PF01888">
    <property type="entry name" value="CbiD"/>
    <property type="match status" value="1"/>
</dbReference>
<dbReference type="GO" id="GO:0008168">
    <property type="term" value="F:methyltransferase activity"/>
    <property type="evidence" value="ECO:0007669"/>
    <property type="project" value="UniProtKB-UniRule"/>
</dbReference>
<dbReference type="SUPFAM" id="SSF111342">
    <property type="entry name" value="CbiD-like"/>
    <property type="match status" value="1"/>
</dbReference>
<dbReference type="EC" id="2.1.1.195" evidence="5"/>
<evidence type="ECO:0000256" key="5">
    <source>
        <dbReference type="HAMAP-Rule" id="MF_00787"/>
    </source>
</evidence>
<organism evidence="6 7">
    <name type="scientific">Candidatus Intestinimonas pullistercoris</name>
    <dbReference type="NCBI Taxonomy" id="2838623"/>
    <lineage>
        <taxon>Bacteria</taxon>
        <taxon>Bacillati</taxon>
        <taxon>Bacillota</taxon>
        <taxon>Clostridia</taxon>
        <taxon>Eubacteriales</taxon>
        <taxon>Intestinimonas</taxon>
    </lineage>
</organism>